<dbReference type="GO" id="GO:0005886">
    <property type="term" value="C:plasma membrane"/>
    <property type="evidence" value="ECO:0007669"/>
    <property type="project" value="UniProtKB-SubCell"/>
</dbReference>
<organism evidence="19 20">
    <name type="scientific">Knufia fluminis</name>
    <dbReference type="NCBI Taxonomy" id="191047"/>
    <lineage>
        <taxon>Eukaryota</taxon>
        <taxon>Fungi</taxon>
        <taxon>Dikarya</taxon>
        <taxon>Ascomycota</taxon>
        <taxon>Pezizomycotina</taxon>
        <taxon>Eurotiomycetes</taxon>
        <taxon>Chaetothyriomycetidae</taxon>
        <taxon>Chaetothyriales</taxon>
        <taxon>Trichomeriaceae</taxon>
        <taxon>Knufia</taxon>
    </lineage>
</organism>
<evidence type="ECO:0000256" key="14">
    <source>
        <dbReference type="ARBA" id="ARBA00038929"/>
    </source>
</evidence>
<comment type="catalytic activity">
    <reaction evidence="12">
        <text>Successive hydrolysis of beta-D-glucose units from the non-reducing ends of (1-&gt;3)-beta-D-glucans, releasing alpha-glucose.</text>
        <dbReference type="EC" id="3.2.1.58"/>
    </reaction>
</comment>
<reference evidence="19 20" key="1">
    <citation type="submission" date="2022-12" db="EMBL/GenBank/DDBJ databases">
        <title>Genomic features and morphological characterization of a novel Knufia sp. strain isolated from spacecraft assembly facility.</title>
        <authorList>
            <person name="Teixeira M."/>
            <person name="Chander A.M."/>
            <person name="Stajich J.E."/>
            <person name="Venkateswaran K."/>
        </authorList>
    </citation>
    <scope>NUCLEOTIDE SEQUENCE [LARGE SCALE GENOMIC DNA]</scope>
    <source>
        <strain evidence="19 20">FJI-L2-BK-P2</strain>
    </source>
</reference>
<name>A0AAN8F0J6_9EURO</name>
<evidence type="ECO:0000256" key="9">
    <source>
        <dbReference type="ARBA" id="ARBA00023180"/>
    </source>
</evidence>
<evidence type="ECO:0000256" key="12">
    <source>
        <dbReference type="ARBA" id="ARBA00036824"/>
    </source>
</evidence>
<evidence type="ECO:0000256" key="11">
    <source>
        <dbReference type="ARBA" id="ARBA00023316"/>
    </source>
</evidence>
<evidence type="ECO:0000256" key="8">
    <source>
        <dbReference type="ARBA" id="ARBA00023136"/>
    </source>
</evidence>
<evidence type="ECO:0000256" key="15">
    <source>
        <dbReference type="ARBA" id="ARBA00041260"/>
    </source>
</evidence>
<feature type="domain" description="Glycoside hydrolase family 5" evidence="18">
    <location>
        <begin position="126"/>
        <end position="397"/>
    </location>
</feature>
<evidence type="ECO:0000256" key="4">
    <source>
        <dbReference type="ARBA" id="ARBA00022692"/>
    </source>
</evidence>
<comment type="caution">
    <text evidence="19">The sequence shown here is derived from an EMBL/GenBank/DDBJ whole genome shotgun (WGS) entry which is preliminary data.</text>
</comment>
<dbReference type="Proteomes" id="UP001316803">
    <property type="component" value="Unassembled WGS sequence"/>
</dbReference>
<keyword evidence="4" id="KW-0812">Transmembrane</keyword>
<evidence type="ECO:0000256" key="7">
    <source>
        <dbReference type="ARBA" id="ARBA00022989"/>
    </source>
</evidence>
<keyword evidence="8" id="KW-0472">Membrane</keyword>
<feature type="chain" id="PRO_5042932467" description="glucan 1,3-beta-glucosidase" evidence="17">
    <location>
        <begin position="17"/>
        <end position="452"/>
    </location>
</feature>
<gene>
    <name evidence="19" type="ORF">OHC33_004260</name>
</gene>
<dbReference type="GO" id="GO:0009986">
    <property type="term" value="C:cell surface"/>
    <property type="evidence" value="ECO:0007669"/>
    <property type="project" value="TreeGrafter"/>
</dbReference>
<keyword evidence="6" id="KW-0735">Signal-anchor</keyword>
<dbReference type="GO" id="GO:0009251">
    <property type="term" value="P:glucan catabolic process"/>
    <property type="evidence" value="ECO:0007669"/>
    <property type="project" value="TreeGrafter"/>
</dbReference>
<evidence type="ECO:0000256" key="5">
    <source>
        <dbReference type="ARBA" id="ARBA00022801"/>
    </source>
</evidence>
<sequence>MVSTIVLALLLGTAYSWPTRTQLHEQFHHTTIESGTYPTTHPGSLPPIYNGTIPGHNGTHNGTHGNSTGVSWLPSTEKVRGVNLGSQFIIEPWMAYDEFNSMGCGELNDEWQCVKKLGQDEADAVFEKHWDTWITQQDIVDIASQGLNVVRIPVGFWMKEDLVLEGEYYPRGALKYLDRLVGWAADEGLYVIMDLHGGPGAQYPNQQFTGHGVDTPGFYTPENYERAVVFLEWMTHRIHSNTNYRTTGVLGVMNEPVHASDYPDEAADMLENFYPAAYTRIRAMERSLGVRPRHHLKIQYMGDAWGAGDPTSFLPANATGLLFDDHRYYKWDTDVEQTKEGYVSAACGDDRGGNSVIIGEWSLAISDEYQSEPEFAISGNETDIAAQKEWYQSFWAAQVQNFEQSAGGHIFWTYKCNYVGGIEEWRWCYQYAVAEGVIPDDVSSAVSLSPCS</sequence>
<dbReference type="InterPro" id="IPR001547">
    <property type="entry name" value="Glyco_hydro_5"/>
</dbReference>
<dbReference type="GO" id="GO:0005576">
    <property type="term" value="C:extracellular region"/>
    <property type="evidence" value="ECO:0007669"/>
    <property type="project" value="TreeGrafter"/>
</dbReference>
<protein>
    <recommendedName>
        <fullName evidence="14">glucan 1,3-beta-glucosidase</fullName>
        <ecNumber evidence="14">3.2.1.58</ecNumber>
    </recommendedName>
    <alternativeName>
        <fullName evidence="15">Exo-1,3-beta-glucanase D</fullName>
    </alternativeName>
</protein>
<evidence type="ECO:0000259" key="18">
    <source>
        <dbReference type="Pfam" id="PF00150"/>
    </source>
</evidence>
<accession>A0AAN8F0J6</accession>
<evidence type="ECO:0000256" key="2">
    <source>
        <dbReference type="ARBA" id="ARBA00005641"/>
    </source>
</evidence>
<dbReference type="InterPro" id="IPR017853">
    <property type="entry name" value="GH"/>
</dbReference>
<dbReference type="PANTHER" id="PTHR31297:SF34">
    <property type="entry name" value="GLUCAN 1,3-BETA-GLUCOSIDASE 2"/>
    <property type="match status" value="1"/>
</dbReference>
<evidence type="ECO:0000256" key="3">
    <source>
        <dbReference type="ARBA" id="ARBA00022475"/>
    </source>
</evidence>
<keyword evidence="17" id="KW-0732">Signal</keyword>
<keyword evidence="3" id="KW-1003">Cell membrane</keyword>
<evidence type="ECO:0000313" key="19">
    <source>
        <dbReference type="EMBL" id="KAK5954538.1"/>
    </source>
</evidence>
<dbReference type="EMBL" id="JAKLMC020000008">
    <property type="protein sequence ID" value="KAK5954538.1"/>
    <property type="molecule type" value="Genomic_DNA"/>
</dbReference>
<evidence type="ECO:0000256" key="1">
    <source>
        <dbReference type="ARBA" id="ARBA00004401"/>
    </source>
</evidence>
<feature type="signal peptide" evidence="17">
    <location>
        <begin position="1"/>
        <end position="16"/>
    </location>
</feature>
<dbReference type="AlphaFoldDB" id="A0AAN8F0J6"/>
<dbReference type="GO" id="GO:0004338">
    <property type="term" value="F:glucan exo-1,3-beta-glucosidase activity"/>
    <property type="evidence" value="ECO:0007669"/>
    <property type="project" value="UniProtKB-EC"/>
</dbReference>
<evidence type="ECO:0000256" key="16">
    <source>
        <dbReference type="RuleBase" id="RU361153"/>
    </source>
</evidence>
<keyword evidence="9" id="KW-0325">Glycoprotein</keyword>
<comment type="function">
    <text evidence="13">Glucosidase involved in the degradation of cellulosic biomass. Active on lichenan.</text>
</comment>
<evidence type="ECO:0000256" key="10">
    <source>
        <dbReference type="ARBA" id="ARBA00023295"/>
    </source>
</evidence>
<keyword evidence="7" id="KW-1133">Transmembrane helix</keyword>
<proteinExistence type="inferred from homology"/>
<evidence type="ECO:0000313" key="20">
    <source>
        <dbReference type="Proteomes" id="UP001316803"/>
    </source>
</evidence>
<evidence type="ECO:0000256" key="6">
    <source>
        <dbReference type="ARBA" id="ARBA00022968"/>
    </source>
</evidence>
<dbReference type="SUPFAM" id="SSF51445">
    <property type="entry name" value="(Trans)glycosidases"/>
    <property type="match status" value="1"/>
</dbReference>
<dbReference type="Pfam" id="PF00150">
    <property type="entry name" value="Cellulase"/>
    <property type="match status" value="1"/>
</dbReference>
<keyword evidence="10 16" id="KW-0326">Glycosidase</keyword>
<evidence type="ECO:0000256" key="13">
    <source>
        <dbReference type="ARBA" id="ARBA00037126"/>
    </source>
</evidence>
<dbReference type="InterPro" id="IPR050386">
    <property type="entry name" value="Glycosyl_hydrolase_5"/>
</dbReference>
<dbReference type="EC" id="3.2.1.58" evidence="14"/>
<dbReference type="PANTHER" id="PTHR31297">
    <property type="entry name" value="GLUCAN ENDO-1,6-BETA-GLUCOSIDASE B"/>
    <property type="match status" value="1"/>
</dbReference>
<dbReference type="Gene3D" id="3.20.20.80">
    <property type="entry name" value="Glycosidases"/>
    <property type="match status" value="1"/>
</dbReference>
<keyword evidence="5 16" id="KW-0378">Hydrolase</keyword>
<comment type="similarity">
    <text evidence="2 16">Belongs to the glycosyl hydrolase 5 (cellulase A) family.</text>
</comment>
<keyword evidence="11" id="KW-0961">Cell wall biogenesis/degradation</keyword>
<evidence type="ECO:0000256" key="17">
    <source>
        <dbReference type="SAM" id="SignalP"/>
    </source>
</evidence>
<dbReference type="GO" id="GO:0071555">
    <property type="term" value="P:cell wall organization"/>
    <property type="evidence" value="ECO:0007669"/>
    <property type="project" value="UniProtKB-KW"/>
</dbReference>
<keyword evidence="20" id="KW-1185">Reference proteome</keyword>
<comment type="subcellular location">
    <subcellularLocation>
        <location evidence="1">Cell membrane</location>
        <topology evidence="1">Single-pass type II membrane protein</topology>
    </subcellularLocation>
</comment>